<name>A0AAN7MQ19_TRANT</name>
<accession>A0AAN7MQ19</accession>
<dbReference type="InterPro" id="IPR050187">
    <property type="entry name" value="Lipid_Phosphate_FormReg"/>
</dbReference>
<dbReference type="SUPFAM" id="SSF111331">
    <property type="entry name" value="NAD kinase/diacylglycerol kinase-like"/>
    <property type="match status" value="1"/>
</dbReference>
<dbReference type="Pfam" id="PF00781">
    <property type="entry name" value="DAGK_cat"/>
    <property type="match status" value="1"/>
</dbReference>
<gene>
    <name evidence="2" type="ORF">SAY86_024830</name>
</gene>
<dbReference type="EMBL" id="JAXQNO010000004">
    <property type="protein sequence ID" value="KAK4799465.1"/>
    <property type="molecule type" value="Genomic_DNA"/>
</dbReference>
<dbReference type="PANTHER" id="PTHR12358:SF6">
    <property type="entry name" value="CERAMIDE KINASE"/>
    <property type="match status" value="1"/>
</dbReference>
<dbReference type="GO" id="GO:0001729">
    <property type="term" value="F:ceramide kinase activity"/>
    <property type="evidence" value="ECO:0007669"/>
    <property type="project" value="TreeGrafter"/>
</dbReference>
<dbReference type="Gene3D" id="2.60.200.40">
    <property type="match status" value="1"/>
</dbReference>
<dbReference type="GO" id="GO:0016020">
    <property type="term" value="C:membrane"/>
    <property type="evidence" value="ECO:0007669"/>
    <property type="project" value="GOC"/>
</dbReference>
<dbReference type="Pfam" id="PF19280">
    <property type="entry name" value="CERK_C"/>
    <property type="match status" value="1"/>
</dbReference>
<dbReference type="PANTHER" id="PTHR12358">
    <property type="entry name" value="SPHINGOSINE KINASE"/>
    <property type="match status" value="1"/>
</dbReference>
<evidence type="ECO:0000313" key="3">
    <source>
        <dbReference type="Proteomes" id="UP001346149"/>
    </source>
</evidence>
<reference evidence="2 3" key="1">
    <citation type="journal article" date="2023" name="Hortic Res">
        <title>Pangenome of water caltrop reveals structural variations and asymmetric subgenome divergence after allopolyploidization.</title>
        <authorList>
            <person name="Zhang X."/>
            <person name="Chen Y."/>
            <person name="Wang L."/>
            <person name="Yuan Y."/>
            <person name="Fang M."/>
            <person name="Shi L."/>
            <person name="Lu R."/>
            <person name="Comes H.P."/>
            <person name="Ma Y."/>
            <person name="Chen Y."/>
            <person name="Huang G."/>
            <person name="Zhou Y."/>
            <person name="Zheng Z."/>
            <person name="Qiu Y."/>
        </authorList>
    </citation>
    <scope>NUCLEOTIDE SEQUENCE [LARGE SCALE GENOMIC DNA]</scope>
    <source>
        <strain evidence="2">F231</strain>
    </source>
</reference>
<dbReference type="InterPro" id="IPR001206">
    <property type="entry name" value="Diacylglycerol_kinase_cat_dom"/>
</dbReference>
<dbReference type="Proteomes" id="UP001346149">
    <property type="component" value="Unassembled WGS sequence"/>
</dbReference>
<dbReference type="AlphaFoldDB" id="A0AAN7MQ19"/>
<sequence length="579" mass="63799">MESNGGGGIRGALGGHEPALCSSVFLDHVGQVILCLDSDGLSWKLLESSKMDRNICFGFKLGPPDAGEIKFCDIYAVELIDQGLVHRSNPSSPARCILGEEWQMYRFIVHAIERSRSQPPLWSTAMFIFGNRDLQTCRMWVDHISASLSKEMDRPKNLLIFVHPMSGKGNGCKTWETVAPIFSRANVQTKVIVTERAGHAFDVMRSTTDEELMLYDGVLAVGGDGFFNEILNGLLSTRHKASYPPTPADFLQSLGGDNFSVDEPISEIFCHEEDERPLIPDKVLGISSISAYSGKDCNSKFLLSNERFRLGIIPAGSTDAIVICTTGARDPITSALHVVLGKRVGLDIGQIVRWRITSASKVEPCVRYAASFAGYGFYGDVITESERYRWMGPKRYDYAGTKVFMRHRSYEAEIACLEVKAEERKVQSGDGKKCGRVICRVDCTICNSKTAVECDESGNWLRSKGCFLSVGAAIIANRNERAPDGLVADAHLGDGFLHLILIKDCPRALYLLHLLQLAKKGGNPLDFEFVEHHKTRAFTFKSSGNSSIWNLDGEQFPAHQLSAQVLRGLVSMFASGPPV</sequence>
<dbReference type="GO" id="GO:0006672">
    <property type="term" value="P:ceramide metabolic process"/>
    <property type="evidence" value="ECO:0007669"/>
    <property type="project" value="TreeGrafter"/>
</dbReference>
<dbReference type="InterPro" id="IPR016064">
    <property type="entry name" value="NAD/diacylglycerol_kinase_sf"/>
</dbReference>
<feature type="domain" description="DAGKc" evidence="1">
    <location>
        <begin position="153"/>
        <end position="355"/>
    </location>
</feature>
<proteinExistence type="predicted"/>
<dbReference type="Gene3D" id="3.40.50.10330">
    <property type="entry name" value="Probable inorganic polyphosphate/atp-NAD kinase, domain 1"/>
    <property type="match status" value="1"/>
</dbReference>
<protein>
    <recommendedName>
        <fullName evidence="1">DAGKc domain-containing protein</fullName>
    </recommendedName>
</protein>
<comment type="caution">
    <text evidence="2">The sequence shown here is derived from an EMBL/GenBank/DDBJ whole genome shotgun (WGS) entry which is preliminary data.</text>
</comment>
<dbReference type="PROSITE" id="PS50146">
    <property type="entry name" value="DAGK"/>
    <property type="match status" value="1"/>
</dbReference>
<dbReference type="InterPro" id="IPR045363">
    <property type="entry name" value="CERK_C"/>
</dbReference>
<keyword evidence="3" id="KW-1185">Reference proteome</keyword>
<evidence type="ECO:0000313" key="2">
    <source>
        <dbReference type="EMBL" id="KAK4799465.1"/>
    </source>
</evidence>
<evidence type="ECO:0000259" key="1">
    <source>
        <dbReference type="PROSITE" id="PS50146"/>
    </source>
</evidence>
<organism evidence="2 3">
    <name type="scientific">Trapa natans</name>
    <name type="common">Water chestnut</name>
    <dbReference type="NCBI Taxonomy" id="22666"/>
    <lineage>
        <taxon>Eukaryota</taxon>
        <taxon>Viridiplantae</taxon>
        <taxon>Streptophyta</taxon>
        <taxon>Embryophyta</taxon>
        <taxon>Tracheophyta</taxon>
        <taxon>Spermatophyta</taxon>
        <taxon>Magnoliopsida</taxon>
        <taxon>eudicotyledons</taxon>
        <taxon>Gunneridae</taxon>
        <taxon>Pentapetalae</taxon>
        <taxon>rosids</taxon>
        <taxon>malvids</taxon>
        <taxon>Myrtales</taxon>
        <taxon>Lythraceae</taxon>
        <taxon>Trapa</taxon>
    </lineage>
</organism>
<dbReference type="InterPro" id="IPR017438">
    <property type="entry name" value="ATP-NAD_kinase_N"/>
</dbReference>